<name>A0A0D0B7L2_9AGAM</name>
<evidence type="ECO:0000313" key="1">
    <source>
        <dbReference type="EMBL" id="KIK39808.1"/>
    </source>
</evidence>
<dbReference type="InParanoid" id="A0A0D0B7L2"/>
<gene>
    <name evidence="1" type="ORF">CY34DRAFT_301958</name>
</gene>
<dbReference type="HOGENOM" id="CLU_2514134_0_0_1"/>
<organism evidence="1 2">
    <name type="scientific">Suillus luteus UH-Slu-Lm8-n1</name>
    <dbReference type="NCBI Taxonomy" id="930992"/>
    <lineage>
        <taxon>Eukaryota</taxon>
        <taxon>Fungi</taxon>
        <taxon>Dikarya</taxon>
        <taxon>Basidiomycota</taxon>
        <taxon>Agaricomycotina</taxon>
        <taxon>Agaricomycetes</taxon>
        <taxon>Agaricomycetidae</taxon>
        <taxon>Boletales</taxon>
        <taxon>Suillineae</taxon>
        <taxon>Suillaceae</taxon>
        <taxon>Suillus</taxon>
    </lineage>
</organism>
<evidence type="ECO:0000313" key="2">
    <source>
        <dbReference type="Proteomes" id="UP000054485"/>
    </source>
</evidence>
<sequence>MSIICRSQLFCALSPPSQFTNPTPTGTLACTTVPGSPSWTVLIHCRSIPTILRPRLRPHLFSPRYVTRSPLSFASCGRCRLALEA</sequence>
<reference evidence="2" key="2">
    <citation type="submission" date="2015-01" db="EMBL/GenBank/DDBJ databases">
        <title>Evolutionary Origins and Diversification of the Mycorrhizal Mutualists.</title>
        <authorList>
            <consortium name="DOE Joint Genome Institute"/>
            <consortium name="Mycorrhizal Genomics Consortium"/>
            <person name="Kohler A."/>
            <person name="Kuo A."/>
            <person name="Nagy L.G."/>
            <person name="Floudas D."/>
            <person name="Copeland A."/>
            <person name="Barry K.W."/>
            <person name="Cichocki N."/>
            <person name="Veneault-Fourrey C."/>
            <person name="LaButti K."/>
            <person name="Lindquist E.A."/>
            <person name="Lipzen A."/>
            <person name="Lundell T."/>
            <person name="Morin E."/>
            <person name="Murat C."/>
            <person name="Riley R."/>
            <person name="Ohm R."/>
            <person name="Sun H."/>
            <person name="Tunlid A."/>
            <person name="Henrissat B."/>
            <person name="Grigoriev I.V."/>
            <person name="Hibbett D.S."/>
            <person name="Martin F."/>
        </authorList>
    </citation>
    <scope>NUCLEOTIDE SEQUENCE [LARGE SCALE GENOMIC DNA]</scope>
    <source>
        <strain evidence="2">UH-Slu-Lm8-n1</strain>
    </source>
</reference>
<dbReference type="AlphaFoldDB" id="A0A0D0B7L2"/>
<keyword evidence="2" id="KW-1185">Reference proteome</keyword>
<reference evidence="1 2" key="1">
    <citation type="submission" date="2014-04" db="EMBL/GenBank/DDBJ databases">
        <authorList>
            <consortium name="DOE Joint Genome Institute"/>
            <person name="Kuo A."/>
            <person name="Ruytinx J."/>
            <person name="Rineau F."/>
            <person name="Colpaert J."/>
            <person name="Kohler A."/>
            <person name="Nagy L.G."/>
            <person name="Floudas D."/>
            <person name="Copeland A."/>
            <person name="Barry K.W."/>
            <person name="Cichocki N."/>
            <person name="Veneault-Fourrey C."/>
            <person name="LaButti K."/>
            <person name="Lindquist E.A."/>
            <person name="Lipzen A."/>
            <person name="Lundell T."/>
            <person name="Morin E."/>
            <person name="Murat C."/>
            <person name="Sun H."/>
            <person name="Tunlid A."/>
            <person name="Henrissat B."/>
            <person name="Grigoriev I.V."/>
            <person name="Hibbett D.S."/>
            <person name="Martin F."/>
            <person name="Nordberg H.P."/>
            <person name="Cantor M.N."/>
            <person name="Hua S.X."/>
        </authorList>
    </citation>
    <scope>NUCLEOTIDE SEQUENCE [LARGE SCALE GENOMIC DNA]</scope>
    <source>
        <strain evidence="1 2">UH-Slu-Lm8-n1</strain>
    </source>
</reference>
<proteinExistence type="predicted"/>
<dbReference type="PROSITE" id="PS51257">
    <property type="entry name" value="PROKAR_LIPOPROTEIN"/>
    <property type="match status" value="1"/>
</dbReference>
<protein>
    <submittedName>
        <fullName evidence="1">Uncharacterized protein</fullName>
    </submittedName>
</protein>
<dbReference type="Proteomes" id="UP000054485">
    <property type="component" value="Unassembled WGS sequence"/>
</dbReference>
<dbReference type="EMBL" id="KN835327">
    <property type="protein sequence ID" value="KIK39808.1"/>
    <property type="molecule type" value="Genomic_DNA"/>
</dbReference>
<accession>A0A0D0B7L2</accession>